<dbReference type="InterPro" id="IPR007278">
    <property type="entry name" value="DUF397"/>
</dbReference>
<accession>A0AB39TCY8</accession>
<evidence type="ECO:0000313" key="2">
    <source>
        <dbReference type="EMBL" id="XDQ78282.1"/>
    </source>
</evidence>
<sequence>MPETDWQKSSFSAANNECVEARSVNELVELRESDDGEVIVRIAPAKFAGFLLGAKAGEFDHHAS</sequence>
<evidence type="ECO:0000259" key="1">
    <source>
        <dbReference type="Pfam" id="PF04149"/>
    </source>
</evidence>
<protein>
    <submittedName>
        <fullName evidence="2">DUF397 domain-containing protein</fullName>
    </submittedName>
</protein>
<name>A0AB39TCY8_9ACTN</name>
<dbReference type="RefSeq" id="WP_045710919.1">
    <property type="nucleotide sequence ID" value="NZ_CP163445.1"/>
</dbReference>
<dbReference type="EMBL" id="CP163445">
    <property type="protein sequence ID" value="XDQ78282.1"/>
    <property type="molecule type" value="Genomic_DNA"/>
</dbReference>
<gene>
    <name evidence="2" type="ORF">AB2U05_07215</name>
</gene>
<dbReference type="AlphaFoldDB" id="A0AB39TCY8"/>
<organism evidence="2">
    <name type="scientific">Streptomyces sp. Y1</name>
    <dbReference type="NCBI Taxonomy" id="3238634"/>
    <lineage>
        <taxon>Bacteria</taxon>
        <taxon>Bacillati</taxon>
        <taxon>Actinomycetota</taxon>
        <taxon>Actinomycetes</taxon>
        <taxon>Kitasatosporales</taxon>
        <taxon>Streptomycetaceae</taxon>
        <taxon>Streptomyces</taxon>
    </lineage>
</organism>
<reference evidence="2" key="1">
    <citation type="submission" date="2024-07" db="EMBL/GenBank/DDBJ databases">
        <authorList>
            <person name="Yu S.T."/>
        </authorList>
    </citation>
    <scope>NUCLEOTIDE SEQUENCE</scope>
    <source>
        <strain evidence="2">Y1</strain>
    </source>
</reference>
<dbReference type="Pfam" id="PF04149">
    <property type="entry name" value="DUF397"/>
    <property type="match status" value="1"/>
</dbReference>
<feature type="domain" description="DUF397" evidence="1">
    <location>
        <begin position="5"/>
        <end position="55"/>
    </location>
</feature>
<proteinExistence type="predicted"/>